<name>B0G9T9_9FIRM</name>
<evidence type="ECO:0000313" key="2">
    <source>
        <dbReference type="Proteomes" id="UP000005359"/>
    </source>
</evidence>
<reference evidence="1 2" key="2">
    <citation type="submission" date="2007-10" db="EMBL/GenBank/DDBJ databases">
        <authorList>
            <person name="Fulton L."/>
            <person name="Clifton S."/>
            <person name="Fulton B."/>
            <person name="Xu J."/>
            <person name="Minx P."/>
            <person name="Pepin K.H."/>
            <person name="Johnson M."/>
            <person name="Thiruvilangam P."/>
            <person name="Bhonagiri V."/>
            <person name="Nash W.E."/>
            <person name="Wang C."/>
            <person name="Mardis E.R."/>
            <person name="Wilson R.K."/>
        </authorList>
    </citation>
    <scope>NUCLEOTIDE SEQUENCE [LARGE SCALE GENOMIC DNA]</scope>
    <source>
        <strain evidence="1 2">ATCC 27755</strain>
    </source>
</reference>
<dbReference type="Proteomes" id="UP000005359">
    <property type="component" value="Unassembled WGS sequence"/>
</dbReference>
<comment type="caution">
    <text evidence="1">The sequence shown here is derived from an EMBL/GenBank/DDBJ whole genome shotgun (WGS) entry which is preliminary data.</text>
</comment>
<accession>B0G9T9</accession>
<dbReference type="STRING" id="411461.DORFOR_03055"/>
<dbReference type="AlphaFoldDB" id="B0G9T9"/>
<dbReference type="PaxDb" id="411461-DORFOR_03055"/>
<gene>
    <name evidence="1" type="ORF">DORFOR_03055</name>
</gene>
<evidence type="ECO:0000313" key="1">
    <source>
        <dbReference type="EMBL" id="EDR46443.1"/>
    </source>
</evidence>
<organism evidence="1 2">
    <name type="scientific">Dorea formicigenerans ATCC 27755</name>
    <dbReference type="NCBI Taxonomy" id="411461"/>
    <lineage>
        <taxon>Bacteria</taxon>
        <taxon>Bacillati</taxon>
        <taxon>Bacillota</taxon>
        <taxon>Clostridia</taxon>
        <taxon>Lachnospirales</taxon>
        <taxon>Lachnospiraceae</taxon>
        <taxon>Dorea</taxon>
    </lineage>
</organism>
<sequence length="63" mass="7470">MVCFFGKKEIILKANLLKGRGAKPEGTKVRKLDHVSRLPLFPYHHNIWKRCLNRRDSDIFYTI</sequence>
<dbReference type="EMBL" id="AAXA02000015">
    <property type="protein sequence ID" value="EDR46443.1"/>
    <property type="molecule type" value="Genomic_DNA"/>
</dbReference>
<protein>
    <submittedName>
        <fullName evidence="1">Uncharacterized protein</fullName>
    </submittedName>
</protein>
<reference evidence="1 2" key="1">
    <citation type="submission" date="2007-10" db="EMBL/GenBank/DDBJ databases">
        <title>Draft genome sequence of Dorea formicigenerans(ATCC 27755).</title>
        <authorList>
            <person name="Sudarsanam P."/>
            <person name="Ley R."/>
            <person name="Guruge J."/>
            <person name="Turnbaugh P.J."/>
            <person name="Mahowald M."/>
            <person name="Liep D."/>
            <person name="Gordon J."/>
        </authorList>
    </citation>
    <scope>NUCLEOTIDE SEQUENCE [LARGE SCALE GENOMIC DNA]</scope>
    <source>
        <strain evidence="1 2">ATCC 27755</strain>
    </source>
</reference>
<proteinExistence type="predicted"/>